<dbReference type="Gene3D" id="3.30.465.60">
    <property type="match status" value="1"/>
</dbReference>
<dbReference type="InterPro" id="IPR012795">
    <property type="entry name" value="tRNA_Ile_lys_synt_N"/>
</dbReference>
<dbReference type="AlphaFoldDB" id="A0A3B0QRY2"/>
<name>A0A3B0QRY2_9ZZZZ</name>
<dbReference type="EC" id="6.3.4.19" evidence="2"/>
<evidence type="ECO:0000313" key="10">
    <source>
        <dbReference type="EMBL" id="VAV83181.1"/>
    </source>
</evidence>
<evidence type="ECO:0000256" key="3">
    <source>
        <dbReference type="ARBA" id="ARBA00022490"/>
    </source>
</evidence>
<dbReference type="SUPFAM" id="SSF56037">
    <property type="entry name" value="PheT/TilS domain"/>
    <property type="match status" value="1"/>
</dbReference>
<evidence type="ECO:0000256" key="6">
    <source>
        <dbReference type="ARBA" id="ARBA00022741"/>
    </source>
</evidence>
<dbReference type="Pfam" id="PF11734">
    <property type="entry name" value="TilS_C"/>
    <property type="match status" value="1"/>
</dbReference>
<comment type="subcellular location">
    <subcellularLocation>
        <location evidence="1">Cytoplasm</location>
    </subcellularLocation>
</comment>
<gene>
    <name evidence="10" type="ORF">MNBD_DELTA01-316</name>
</gene>
<dbReference type="InterPro" id="IPR011063">
    <property type="entry name" value="TilS/TtcA_N"/>
</dbReference>
<keyword evidence="4 10" id="KW-0436">Ligase</keyword>
<proteinExistence type="inferred from homology"/>
<dbReference type="GO" id="GO:0005524">
    <property type="term" value="F:ATP binding"/>
    <property type="evidence" value="ECO:0007669"/>
    <property type="project" value="UniProtKB-KW"/>
</dbReference>
<evidence type="ECO:0000256" key="7">
    <source>
        <dbReference type="ARBA" id="ARBA00022840"/>
    </source>
</evidence>
<accession>A0A3B0QRY2</accession>
<evidence type="ECO:0000256" key="8">
    <source>
        <dbReference type="ARBA" id="ARBA00048539"/>
    </source>
</evidence>
<dbReference type="EMBL" id="UOEA01000036">
    <property type="protein sequence ID" value="VAV83181.1"/>
    <property type="molecule type" value="Genomic_DNA"/>
</dbReference>
<organism evidence="10">
    <name type="scientific">hydrothermal vent metagenome</name>
    <dbReference type="NCBI Taxonomy" id="652676"/>
    <lineage>
        <taxon>unclassified sequences</taxon>
        <taxon>metagenomes</taxon>
        <taxon>ecological metagenomes</taxon>
    </lineage>
</organism>
<protein>
    <recommendedName>
        <fullName evidence="2">tRNA(Ile)-lysidine synthetase</fullName>
        <ecNumber evidence="2">6.3.4.19</ecNumber>
    </recommendedName>
</protein>
<comment type="catalytic activity">
    <reaction evidence="8">
        <text>cytidine(34) in tRNA(Ile2) + L-lysine + ATP = lysidine(34) in tRNA(Ile2) + AMP + diphosphate + H(+)</text>
        <dbReference type="Rhea" id="RHEA:43744"/>
        <dbReference type="Rhea" id="RHEA-COMP:10625"/>
        <dbReference type="Rhea" id="RHEA-COMP:10670"/>
        <dbReference type="ChEBI" id="CHEBI:15378"/>
        <dbReference type="ChEBI" id="CHEBI:30616"/>
        <dbReference type="ChEBI" id="CHEBI:32551"/>
        <dbReference type="ChEBI" id="CHEBI:33019"/>
        <dbReference type="ChEBI" id="CHEBI:82748"/>
        <dbReference type="ChEBI" id="CHEBI:83665"/>
        <dbReference type="ChEBI" id="CHEBI:456215"/>
        <dbReference type="EC" id="6.3.4.19"/>
    </reaction>
</comment>
<dbReference type="Gene3D" id="3.40.50.620">
    <property type="entry name" value="HUPs"/>
    <property type="match status" value="1"/>
</dbReference>
<dbReference type="InterPro" id="IPR012094">
    <property type="entry name" value="tRNA_Ile_lys_synt"/>
</dbReference>
<dbReference type="CDD" id="cd01992">
    <property type="entry name" value="TilS_N"/>
    <property type="match status" value="1"/>
</dbReference>
<evidence type="ECO:0000256" key="4">
    <source>
        <dbReference type="ARBA" id="ARBA00022598"/>
    </source>
</evidence>
<feature type="domain" description="Lysidine-tRNA(Ile) synthetase C-terminal" evidence="9">
    <location>
        <begin position="420"/>
        <end position="492"/>
    </location>
</feature>
<dbReference type="GO" id="GO:0008033">
    <property type="term" value="P:tRNA processing"/>
    <property type="evidence" value="ECO:0007669"/>
    <property type="project" value="UniProtKB-KW"/>
</dbReference>
<evidence type="ECO:0000256" key="5">
    <source>
        <dbReference type="ARBA" id="ARBA00022694"/>
    </source>
</evidence>
<dbReference type="GO" id="GO:0005737">
    <property type="term" value="C:cytoplasm"/>
    <property type="evidence" value="ECO:0007669"/>
    <property type="project" value="UniProtKB-SubCell"/>
</dbReference>
<dbReference type="HAMAP" id="MF_01161">
    <property type="entry name" value="tRNA_Ile_lys_synt"/>
    <property type="match status" value="1"/>
</dbReference>
<keyword evidence="7" id="KW-0067">ATP-binding</keyword>
<dbReference type="NCBIfam" id="TIGR02433">
    <property type="entry name" value="lysidine_TilS_C"/>
    <property type="match status" value="1"/>
</dbReference>
<dbReference type="GO" id="GO:0032267">
    <property type="term" value="F:tRNA(Ile)-lysidine synthase activity"/>
    <property type="evidence" value="ECO:0007669"/>
    <property type="project" value="UniProtKB-EC"/>
</dbReference>
<keyword evidence="6" id="KW-0547">Nucleotide-binding</keyword>
<dbReference type="SUPFAM" id="SSF52402">
    <property type="entry name" value="Adenine nucleotide alpha hydrolases-like"/>
    <property type="match status" value="1"/>
</dbReference>
<reference evidence="10" key="1">
    <citation type="submission" date="2018-06" db="EMBL/GenBank/DDBJ databases">
        <authorList>
            <person name="Zhirakovskaya E."/>
        </authorList>
    </citation>
    <scope>NUCLEOTIDE SEQUENCE</scope>
</reference>
<keyword evidence="3" id="KW-0963">Cytoplasm</keyword>
<dbReference type="InterPro" id="IPR012796">
    <property type="entry name" value="Lysidine-tRNA-synth_C"/>
</dbReference>
<dbReference type="PANTHER" id="PTHR43033">
    <property type="entry name" value="TRNA(ILE)-LYSIDINE SYNTHASE-RELATED"/>
    <property type="match status" value="1"/>
</dbReference>
<dbReference type="Pfam" id="PF01171">
    <property type="entry name" value="ATP_bind_3"/>
    <property type="match status" value="1"/>
</dbReference>
<dbReference type="NCBIfam" id="TIGR02432">
    <property type="entry name" value="lysidine_TilS_N"/>
    <property type="match status" value="1"/>
</dbReference>
<dbReference type="PANTHER" id="PTHR43033:SF1">
    <property type="entry name" value="TRNA(ILE)-LYSIDINE SYNTHASE-RELATED"/>
    <property type="match status" value="1"/>
</dbReference>
<evidence type="ECO:0000256" key="1">
    <source>
        <dbReference type="ARBA" id="ARBA00004496"/>
    </source>
</evidence>
<dbReference type="SMART" id="SM00977">
    <property type="entry name" value="TilS_C"/>
    <property type="match status" value="1"/>
</dbReference>
<keyword evidence="5" id="KW-0819">tRNA processing</keyword>
<sequence>MIDKVRKSIKDNSLLRRGDTVCVAVSGGVDSTVLLHLLYALRAELGLQLVVCHLNHNLRGVEATRDKNFVKKLAGRLGLPFESAKLLKKDIRARSGESLQEWARGRRLEFLNSCADKYGASRTGGAGSVRIALGHNMDDQCETVLMRLMKGASLRGLSGIAWKRERFIRPVLGLSRKEIEAFAAAGGIDFVEDSSNKTDKYLRNRIRHELIPVLEGYNPRVREAVARSATLLREDENCLAGLAAAEFKKALVSPKSRSRKKVLCSAAEELVFDRPALLALSPSIFRRVFTMAVYSLNTEVEPSVYLAQIEAFRGLVKGRVPNTSLKLCQGLFAGRAYDKITISTEALEQLKGPAKDARKASTARVSKTRSNEEVVLLVPGKAGINGIDAVVTATITRRSRVKLGTGDVAFFDMDGLKDTLTLRTFRAGDRMRPMGMAGQKKLKDIFIDEKVSPQARRETLLVLCGGVIIWACGLRRSGLAPVTSATKKVLKLTIKQCT</sequence>
<evidence type="ECO:0000259" key="9">
    <source>
        <dbReference type="SMART" id="SM00977"/>
    </source>
</evidence>
<dbReference type="InterPro" id="IPR014729">
    <property type="entry name" value="Rossmann-like_a/b/a_fold"/>
</dbReference>
<dbReference type="SUPFAM" id="SSF82829">
    <property type="entry name" value="MesJ substrate recognition domain-like"/>
    <property type="match status" value="1"/>
</dbReference>
<evidence type="ECO:0000256" key="2">
    <source>
        <dbReference type="ARBA" id="ARBA00013267"/>
    </source>
</evidence>